<dbReference type="EMBL" id="JADCSA010000510">
    <property type="protein sequence ID" value="MBE7326138.1"/>
    <property type="molecule type" value="Genomic_DNA"/>
</dbReference>
<comment type="caution">
    <text evidence="4">The sequence shown here is derived from an EMBL/GenBank/DDBJ whole genome shotgun (WGS) entry which is preliminary data.</text>
</comment>
<gene>
    <name evidence="4" type="ORF">IEQ44_16005</name>
</gene>
<sequence>EIKKLTEGLNYTEGFLKSVQKKLSNERFVSNAPDQVVASEKKKEADALAKIETLKASLASLN</sequence>
<feature type="non-terminal residue" evidence="4">
    <location>
        <position position="1"/>
    </location>
</feature>
<evidence type="ECO:0000256" key="2">
    <source>
        <dbReference type="ARBA" id="ARBA00022840"/>
    </source>
</evidence>
<dbReference type="Proteomes" id="UP000756387">
    <property type="component" value="Unassembled WGS sequence"/>
</dbReference>
<dbReference type="Pfam" id="PF10458">
    <property type="entry name" value="Val_tRNA-synt_C"/>
    <property type="match status" value="1"/>
</dbReference>
<feature type="domain" description="Valyl-tRNA synthetase tRNA-binding arm" evidence="3">
    <location>
        <begin position="1"/>
        <end position="61"/>
    </location>
</feature>
<evidence type="ECO:0000313" key="5">
    <source>
        <dbReference type="Proteomes" id="UP000756387"/>
    </source>
</evidence>
<keyword evidence="5" id="KW-1185">Reference proteome</keyword>
<proteinExistence type="predicted"/>
<evidence type="ECO:0000259" key="3">
    <source>
        <dbReference type="Pfam" id="PF10458"/>
    </source>
</evidence>
<evidence type="ECO:0000256" key="1">
    <source>
        <dbReference type="ARBA" id="ARBA00022741"/>
    </source>
</evidence>
<keyword evidence="2" id="KW-0067">ATP-binding</keyword>
<keyword evidence="1" id="KW-0547">Nucleotide-binding</keyword>
<dbReference type="Gene3D" id="1.10.287.380">
    <property type="entry name" value="Valyl-tRNA synthetase, C-terminal domain"/>
    <property type="match status" value="1"/>
</dbReference>
<organism evidence="4 5">
    <name type="scientific">Nocardioides malaquae</name>
    <dbReference type="NCBI Taxonomy" id="2773426"/>
    <lineage>
        <taxon>Bacteria</taxon>
        <taxon>Bacillati</taxon>
        <taxon>Actinomycetota</taxon>
        <taxon>Actinomycetes</taxon>
        <taxon>Propionibacteriales</taxon>
        <taxon>Nocardioidaceae</taxon>
        <taxon>Nocardioides</taxon>
    </lineage>
</organism>
<dbReference type="InterPro" id="IPR019499">
    <property type="entry name" value="Val-tRNA_synth_tRNA-bd"/>
</dbReference>
<reference evidence="4 5" key="1">
    <citation type="submission" date="2020-10" db="EMBL/GenBank/DDBJ databases">
        <title>Nocardioides sp. isolated from sludge.</title>
        <authorList>
            <person name="Zhang X."/>
        </authorList>
    </citation>
    <scope>NUCLEOTIDE SEQUENCE [LARGE SCALE GENOMIC DNA]</scope>
    <source>
        <strain evidence="4 5">Y6</strain>
    </source>
</reference>
<accession>A0ABR9RX32</accession>
<dbReference type="InterPro" id="IPR010978">
    <property type="entry name" value="tRNA-bd_arm"/>
</dbReference>
<evidence type="ECO:0000313" key="4">
    <source>
        <dbReference type="EMBL" id="MBE7326138.1"/>
    </source>
</evidence>
<name>A0ABR9RX32_9ACTN</name>
<protein>
    <recommendedName>
        <fullName evidence="3">Valyl-tRNA synthetase tRNA-binding arm domain-containing protein</fullName>
    </recommendedName>
</protein>
<dbReference type="SUPFAM" id="SSF46589">
    <property type="entry name" value="tRNA-binding arm"/>
    <property type="match status" value="1"/>
</dbReference>
<dbReference type="InterPro" id="IPR037118">
    <property type="entry name" value="Val-tRNA_synth_C_sf"/>
</dbReference>